<keyword evidence="5" id="KW-0539">Nucleus</keyword>
<feature type="compositionally biased region" description="Polar residues" evidence="6">
    <location>
        <begin position="52"/>
        <end position="62"/>
    </location>
</feature>
<dbReference type="InterPro" id="IPR005508">
    <property type="entry name" value="At2g31720-like"/>
</dbReference>
<name>A0AAN8Z5T0_9MAGN</name>
<keyword evidence="4" id="KW-0804">Transcription</keyword>
<dbReference type="PANTHER" id="PTHR31541">
    <property type="entry name" value="B3 DOMAIN PLANT PROTEIN-RELATED"/>
    <property type="match status" value="1"/>
</dbReference>
<feature type="compositionally biased region" description="Basic and acidic residues" evidence="6">
    <location>
        <begin position="114"/>
        <end position="131"/>
    </location>
</feature>
<organism evidence="7 8">
    <name type="scientific">Dillenia turbinata</name>
    <dbReference type="NCBI Taxonomy" id="194707"/>
    <lineage>
        <taxon>Eukaryota</taxon>
        <taxon>Viridiplantae</taxon>
        <taxon>Streptophyta</taxon>
        <taxon>Embryophyta</taxon>
        <taxon>Tracheophyta</taxon>
        <taxon>Spermatophyta</taxon>
        <taxon>Magnoliopsida</taxon>
        <taxon>eudicotyledons</taxon>
        <taxon>Gunneridae</taxon>
        <taxon>Pentapetalae</taxon>
        <taxon>Dilleniales</taxon>
        <taxon>Dilleniaceae</taxon>
        <taxon>Dillenia</taxon>
    </lineage>
</organism>
<feature type="compositionally biased region" description="Basic residues" evidence="6">
    <location>
        <begin position="41"/>
        <end position="51"/>
    </location>
</feature>
<dbReference type="GO" id="GO:0003677">
    <property type="term" value="F:DNA binding"/>
    <property type="evidence" value="ECO:0007669"/>
    <property type="project" value="UniProtKB-KW"/>
</dbReference>
<comment type="caution">
    <text evidence="7">The sequence shown here is derived from an EMBL/GenBank/DDBJ whole genome shotgun (WGS) entry which is preliminary data.</text>
</comment>
<sequence>MMATGNGNKRRDLPLKKRQEQRDKCRDHIEAEPEEMVDKKPIKKPRSKRLRNQQAKDNWANTSKKLQFLFQSRSASDEIISSRMEKAMGLKKQKPNKFVNRRRQMISKTVNVYDGKDLAPKKGEERGENLKNPRNISPKKRSKSRNPQPGLPNKFKDFIENVEGREVRLVTQKRLKPEDLNEKHRFSIPLSLVRTEFLREDEKRVLQRSEGKINVEMIAIDPSRKPVQMLLGKWERGIGSSYTLNEKWMEVVYENGLEVGDLVQLWCFRKPSGHLHFALVRVAED</sequence>
<evidence type="ECO:0000313" key="7">
    <source>
        <dbReference type="EMBL" id="KAK6925997.1"/>
    </source>
</evidence>
<accession>A0AAN8Z5T0</accession>
<evidence type="ECO:0000256" key="5">
    <source>
        <dbReference type="ARBA" id="ARBA00023242"/>
    </source>
</evidence>
<evidence type="ECO:0000256" key="1">
    <source>
        <dbReference type="ARBA" id="ARBA00004123"/>
    </source>
</evidence>
<dbReference type="EMBL" id="JBAMMX010000015">
    <property type="protein sequence ID" value="KAK6925997.1"/>
    <property type="molecule type" value="Genomic_DNA"/>
</dbReference>
<proteinExistence type="predicted"/>
<feature type="region of interest" description="Disordered" evidence="6">
    <location>
        <begin position="1"/>
        <end position="62"/>
    </location>
</feature>
<evidence type="ECO:0000313" key="8">
    <source>
        <dbReference type="Proteomes" id="UP001370490"/>
    </source>
</evidence>
<reference evidence="7 8" key="1">
    <citation type="submission" date="2023-12" db="EMBL/GenBank/DDBJ databases">
        <title>A high-quality genome assembly for Dillenia turbinata (Dilleniales).</title>
        <authorList>
            <person name="Chanderbali A."/>
        </authorList>
    </citation>
    <scope>NUCLEOTIDE SEQUENCE [LARGE SCALE GENOMIC DNA]</scope>
    <source>
        <strain evidence="7">LSX21</strain>
        <tissue evidence="7">Leaf</tissue>
    </source>
</reference>
<evidence type="ECO:0000256" key="2">
    <source>
        <dbReference type="ARBA" id="ARBA00023015"/>
    </source>
</evidence>
<dbReference type="Pfam" id="PF03754">
    <property type="entry name" value="At2g31720-like"/>
    <property type="match status" value="1"/>
</dbReference>
<gene>
    <name evidence="7" type="ORF">RJ641_007716</name>
</gene>
<dbReference type="Gene3D" id="2.40.330.10">
    <property type="entry name" value="DNA-binding pseudobarrel domain"/>
    <property type="match status" value="1"/>
</dbReference>
<feature type="compositionally biased region" description="Basic and acidic residues" evidence="6">
    <location>
        <begin position="9"/>
        <end position="40"/>
    </location>
</feature>
<evidence type="ECO:0000256" key="6">
    <source>
        <dbReference type="SAM" id="MobiDB-lite"/>
    </source>
</evidence>
<dbReference type="AlphaFoldDB" id="A0AAN8Z5T0"/>
<evidence type="ECO:0000256" key="4">
    <source>
        <dbReference type="ARBA" id="ARBA00023163"/>
    </source>
</evidence>
<protein>
    <submittedName>
        <fullName evidence="7">B3 domain-containing protein At2g31720-like</fullName>
    </submittedName>
</protein>
<keyword evidence="2" id="KW-0805">Transcription regulation</keyword>
<keyword evidence="3" id="KW-0238">DNA-binding</keyword>
<dbReference type="Proteomes" id="UP001370490">
    <property type="component" value="Unassembled WGS sequence"/>
</dbReference>
<dbReference type="InterPro" id="IPR015300">
    <property type="entry name" value="DNA-bd_pseudobarrel_sf"/>
</dbReference>
<evidence type="ECO:0000256" key="3">
    <source>
        <dbReference type="ARBA" id="ARBA00023125"/>
    </source>
</evidence>
<keyword evidence="8" id="KW-1185">Reference proteome</keyword>
<dbReference type="PANTHER" id="PTHR31541:SF25">
    <property type="entry name" value="GAMMA-GLIADIN B"/>
    <property type="match status" value="1"/>
</dbReference>
<feature type="region of interest" description="Disordered" evidence="6">
    <location>
        <begin position="100"/>
        <end position="156"/>
    </location>
</feature>
<dbReference type="GO" id="GO:0005634">
    <property type="term" value="C:nucleus"/>
    <property type="evidence" value="ECO:0007669"/>
    <property type="project" value="UniProtKB-SubCell"/>
</dbReference>
<dbReference type="SUPFAM" id="SSF101936">
    <property type="entry name" value="DNA-binding pseudobarrel domain"/>
    <property type="match status" value="1"/>
</dbReference>
<comment type="subcellular location">
    <subcellularLocation>
        <location evidence="1">Nucleus</location>
    </subcellularLocation>
</comment>